<comment type="cofactor">
    <cofactor evidence="1">
        <name>heme b</name>
        <dbReference type="ChEBI" id="CHEBI:60344"/>
    </cofactor>
</comment>
<dbReference type="InterPro" id="IPR036851">
    <property type="entry name" value="Chloroperoxidase-like_sf"/>
</dbReference>
<keyword evidence="2" id="KW-0575">Peroxidase</keyword>
<dbReference type="InterPro" id="IPR000028">
    <property type="entry name" value="Chloroperoxidase"/>
</dbReference>
<dbReference type="PANTHER" id="PTHR33577:SF19">
    <property type="entry name" value="HEME HALOPEROXIDASE FAMILY PROFILE DOMAIN-CONTAINING PROTEIN-RELATED"/>
    <property type="match status" value="1"/>
</dbReference>
<evidence type="ECO:0000256" key="7">
    <source>
        <dbReference type="ARBA" id="ARBA00025795"/>
    </source>
</evidence>
<dbReference type="Proteomes" id="UP000799764">
    <property type="component" value="Unassembled WGS sequence"/>
</dbReference>
<dbReference type="AlphaFoldDB" id="A0A9P4PXN6"/>
<feature type="signal peptide" evidence="8">
    <location>
        <begin position="1"/>
        <end position="16"/>
    </location>
</feature>
<keyword evidence="3" id="KW-0349">Heme</keyword>
<dbReference type="Pfam" id="PF01328">
    <property type="entry name" value="Peroxidase_2"/>
    <property type="match status" value="1"/>
</dbReference>
<keyword evidence="8" id="KW-0732">Signal</keyword>
<evidence type="ECO:0000259" key="9">
    <source>
        <dbReference type="PROSITE" id="PS51405"/>
    </source>
</evidence>
<dbReference type="GO" id="GO:0046872">
    <property type="term" value="F:metal ion binding"/>
    <property type="evidence" value="ECO:0007669"/>
    <property type="project" value="UniProtKB-KW"/>
</dbReference>
<evidence type="ECO:0000313" key="10">
    <source>
        <dbReference type="EMBL" id="KAF2451113.1"/>
    </source>
</evidence>
<evidence type="ECO:0000256" key="2">
    <source>
        <dbReference type="ARBA" id="ARBA00022559"/>
    </source>
</evidence>
<protein>
    <submittedName>
        <fullName evidence="10">Cloroperoxidase</fullName>
    </submittedName>
</protein>
<dbReference type="GO" id="GO:0004601">
    <property type="term" value="F:peroxidase activity"/>
    <property type="evidence" value="ECO:0007669"/>
    <property type="project" value="UniProtKB-KW"/>
</dbReference>
<keyword evidence="11" id="KW-1185">Reference proteome</keyword>
<comment type="caution">
    <text evidence="10">The sequence shown here is derived from an EMBL/GenBank/DDBJ whole genome shotgun (WGS) entry which is preliminary data.</text>
</comment>
<evidence type="ECO:0000256" key="8">
    <source>
        <dbReference type="SAM" id="SignalP"/>
    </source>
</evidence>
<keyword evidence="6" id="KW-0408">Iron</keyword>
<gene>
    <name evidence="10" type="ORF">P171DRAFT_503995</name>
</gene>
<sequence>MKIIVWVACLLSSAAAYPLVQSRQTEDHAWRAPTATDRRAPCPMLNTLANHGYLPRDGSDISMDVLVAGLKAGVNLGADATKLVGAAALKGSTTGNASTFHLTDLNKHGLIEHDGSLSRADTSSSDNHSFNATIWAQTASHFTESTIGLGTAAKARKDRLTAAKAENPTFNMTDGDVQASLIETALYLNVMSNETGVTAVTAWVQKLFQQERLPIEEGWKRPKGEISVATILGLKVLMSSRQVRTSNI</sequence>
<dbReference type="SUPFAM" id="SSF47571">
    <property type="entry name" value="Cloroperoxidase"/>
    <property type="match status" value="1"/>
</dbReference>
<organism evidence="10 11">
    <name type="scientific">Karstenula rhodostoma CBS 690.94</name>
    <dbReference type="NCBI Taxonomy" id="1392251"/>
    <lineage>
        <taxon>Eukaryota</taxon>
        <taxon>Fungi</taxon>
        <taxon>Dikarya</taxon>
        <taxon>Ascomycota</taxon>
        <taxon>Pezizomycotina</taxon>
        <taxon>Dothideomycetes</taxon>
        <taxon>Pleosporomycetidae</taxon>
        <taxon>Pleosporales</taxon>
        <taxon>Massarineae</taxon>
        <taxon>Didymosphaeriaceae</taxon>
        <taxon>Karstenula</taxon>
    </lineage>
</organism>
<dbReference type="Gene3D" id="1.10.489.10">
    <property type="entry name" value="Chloroperoxidase-like"/>
    <property type="match status" value="1"/>
</dbReference>
<evidence type="ECO:0000313" key="11">
    <source>
        <dbReference type="Proteomes" id="UP000799764"/>
    </source>
</evidence>
<comment type="similarity">
    <text evidence="7">Belongs to the chloroperoxidase family.</text>
</comment>
<feature type="domain" description="Heme haloperoxidase family profile" evidence="9">
    <location>
        <begin position="26"/>
        <end position="233"/>
    </location>
</feature>
<name>A0A9P4PXN6_9PLEO</name>
<keyword evidence="4" id="KW-0479">Metal-binding</keyword>
<feature type="chain" id="PRO_5040118771" evidence="8">
    <location>
        <begin position="17"/>
        <end position="248"/>
    </location>
</feature>
<proteinExistence type="inferred from homology"/>
<dbReference type="OrthoDB" id="407298at2759"/>
<keyword evidence="5" id="KW-0560">Oxidoreductase</keyword>
<evidence type="ECO:0000256" key="4">
    <source>
        <dbReference type="ARBA" id="ARBA00022723"/>
    </source>
</evidence>
<reference evidence="10" key="1">
    <citation type="journal article" date="2020" name="Stud. Mycol.">
        <title>101 Dothideomycetes genomes: a test case for predicting lifestyles and emergence of pathogens.</title>
        <authorList>
            <person name="Haridas S."/>
            <person name="Albert R."/>
            <person name="Binder M."/>
            <person name="Bloem J."/>
            <person name="Labutti K."/>
            <person name="Salamov A."/>
            <person name="Andreopoulos B."/>
            <person name="Baker S."/>
            <person name="Barry K."/>
            <person name="Bills G."/>
            <person name="Bluhm B."/>
            <person name="Cannon C."/>
            <person name="Castanera R."/>
            <person name="Culley D."/>
            <person name="Daum C."/>
            <person name="Ezra D."/>
            <person name="Gonzalez J."/>
            <person name="Henrissat B."/>
            <person name="Kuo A."/>
            <person name="Liang C."/>
            <person name="Lipzen A."/>
            <person name="Lutzoni F."/>
            <person name="Magnuson J."/>
            <person name="Mondo S."/>
            <person name="Nolan M."/>
            <person name="Ohm R."/>
            <person name="Pangilinan J."/>
            <person name="Park H.-J."/>
            <person name="Ramirez L."/>
            <person name="Alfaro M."/>
            <person name="Sun H."/>
            <person name="Tritt A."/>
            <person name="Yoshinaga Y."/>
            <person name="Zwiers L.-H."/>
            <person name="Turgeon B."/>
            <person name="Goodwin S."/>
            <person name="Spatafora J."/>
            <person name="Crous P."/>
            <person name="Grigoriev I."/>
        </authorList>
    </citation>
    <scope>NUCLEOTIDE SEQUENCE</scope>
    <source>
        <strain evidence="10">CBS 690.94</strain>
    </source>
</reference>
<evidence type="ECO:0000256" key="1">
    <source>
        <dbReference type="ARBA" id="ARBA00001970"/>
    </source>
</evidence>
<evidence type="ECO:0000256" key="6">
    <source>
        <dbReference type="ARBA" id="ARBA00023004"/>
    </source>
</evidence>
<evidence type="ECO:0000256" key="3">
    <source>
        <dbReference type="ARBA" id="ARBA00022617"/>
    </source>
</evidence>
<accession>A0A9P4PXN6</accession>
<evidence type="ECO:0000256" key="5">
    <source>
        <dbReference type="ARBA" id="ARBA00023002"/>
    </source>
</evidence>
<dbReference type="PANTHER" id="PTHR33577">
    <property type="entry name" value="STERIGMATOCYSTIN BIOSYNTHESIS PEROXIDASE STCC-RELATED"/>
    <property type="match status" value="1"/>
</dbReference>
<dbReference type="PROSITE" id="PS51405">
    <property type="entry name" value="HEME_HALOPEROXIDASE"/>
    <property type="match status" value="1"/>
</dbReference>
<dbReference type="EMBL" id="MU001493">
    <property type="protein sequence ID" value="KAF2451113.1"/>
    <property type="molecule type" value="Genomic_DNA"/>
</dbReference>